<name>A0A512M8I0_9BACT</name>
<evidence type="ECO:0000313" key="4">
    <source>
        <dbReference type="Proteomes" id="UP000321577"/>
    </source>
</evidence>
<accession>A0A512M8I0</accession>
<protein>
    <recommendedName>
        <fullName evidence="5">Lipoprotein</fullName>
    </recommendedName>
</protein>
<feature type="chain" id="PRO_5021717141" description="Lipoprotein" evidence="2">
    <location>
        <begin position="28"/>
        <end position="115"/>
    </location>
</feature>
<organism evidence="3 4">
    <name type="scientific">Brevifollis gellanilyticus</name>
    <dbReference type="NCBI Taxonomy" id="748831"/>
    <lineage>
        <taxon>Bacteria</taxon>
        <taxon>Pseudomonadati</taxon>
        <taxon>Verrucomicrobiota</taxon>
        <taxon>Verrucomicrobiia</taxon>
        <taxon>Verrucomicrobiales</taxon>
        <taxon>Verrucomicrobiaceae</taxon>
    </lineage>
</organism>
<dbReference type="RefSeq" id="WP_146850629.1">
    <property type="nucleotide sequence ID" value="NZ_BKAG01000014.1"/>
</dbReference>
<feature type="signal peptide" evidence="2">
    <location>
        <begin position="1"/>
        <end position="27"/>
    </location>
</feature>
<reference evidence="3 4" key="1">
    <citation type="submission" date="2019-07" db="EMBL/GenBank/DDBJ databases">
        <title>Whole genome shotgun sequence of Brevifollis gellanilyticus NBRC 108608.</title>
        <authorList>
            <person name="Hosoyama A."/>
            <person name="Uohara A."/>
            <person name="Ohji S."/>
            <person name="Ichikawa N."/>
        </authorList>
    </citation>
    <scope>NUCLEOTIDE SEQUENCE [LARGE SCALE GENOMIC DNA]</scope>
    <source>
        <strain evidence="3 4">NBRC 108608</strain>
    </source>
</reference>
<dbReference type="PROSITE" id="PS51257">
    <property type="entry name" value="PROKAR_LIPOPROTEIN"/>
    <property type="match status" value="1"/>
</dbReference>
<evidence type="ECO:0008006" key="5">
    <source>
        <dbReference type="Google" id="ProtNLM"/>
    </source>
</evidence>
<gene>
    <name evidence="3" type="ORF">BGE01nite_23390</name>
</gene>
<evidence type="ECO:0000313" key="3">
    <source>
        <dbReference type="EMBL" id="GEP43048.1"/>
    </source>
</evidence>
<keyword evidence="2" id="KW-0732">Signal</keyword>
<dbReference type="AlphaFoldDB" id="A0A512M8I0"/>
<comment type="caution">
    <text evidence="3">The sequence shown here is derived from an EMBL/GenBank/DDBJ whole genome shotgun (WGS) entry which is preliminary data.</text>
</comment>
<dbReference type="EMBL" id="BKAG01000014">
    <property type="protein sequence ID" value="GEP43048.1"/>
    <property type="molecule type" value="Genomic_DNA"/>
</dbReference>
<feature type="coiled-coil region" evidence="1">
    <location>
        <begin position="26"/>
        <end position="112"/>
    </location>
</feature>
<evidence type="ECO:0000256" key="2">
    <source>
        <dbReference type="SAM" id="SignalP"/>
    </source>
</evidence>
<keyword evidence="4" id="KW-1185">Reference proteome</keyword>
<keyword evidence="1" id="KW-0175">Coiled coil</keyword>
<sequence>MNSISKPFALCAVLLLPAALSSCGKKAQLEAEAAQVQSAANEQNALLKSLQAESAAIGNLGHYNYPQQAQMDQLRARIKQLREETVSLTAEKDHAAKDIELLQRELDEYRARHLQ</sequence>
<proteinExistence type="predicted"/>
<dbReference type="Proteomes" id="UP000321577">
    <property type="component" value="Unassembled WGS sequence"/>
</dbReference>
<evidence type="ECO:0000256" key="1">
    <source>
        <dbReference type="SAM" id="Coils"/>
    </source>
</evidence>